<feature type="region of interest" description="Disordered" evidence="2">
    <location>
        <begin position="588"/>
        <end position="627"/>
    </location>
</feature>
<sequence length="4006" mass="444793">MTGDTRHVYSIKESESKSKQQDEEVLFEQFSEKESGDFKSSLPENTASLESKAVNGAKFCVKEKDSYTQREAVIRPQQAGKIDFKSLQNRPKFSSDRTWPSSKGSPQSPSGKSRTRDKNKKSGKGDRNPQQLYRLSMTSSRTNPTIGIAYPQQKLTPPKKLETSRGPITGSYRFHVPSIPEREAELQQEDLNYSRCFQEASSNLTSVNYTSQAAGAAAHQQPATQQQSAVPRENNNTESGQLHYPEFQGNGTSSWHSPEKTFNGANYGVSSQKTTLFTEGSKANTSFGPMSYQYGFQSLQDSVTDPFPNDQNSHPQDYMDVSLANNQVGHRAFPFHSSGDGQEETLSNGQFDNAQPDGRSYPQPSQQTQYLQSSHGAQSSLSCYKGRTEHSADSDGAVSSSLSIDQNQNTFPETQAIFKQEEIGLHNSGIPTASISKRSSTPKDSVPSQRVLTQGSSLTRNIVQGSVSQMHFQGKAYGSSPVNTILTGTVPFDKNIPSTIKSHVRISQTWEGANKPFLSPDQNSAPYSTSAEKQYSFQCQPAVEPRQHTPKTGRLPWQQIHLTSAMPNQNRIELSRQLSNQKLGFPISTSEWQDSNKPHKNAPLNGPSGFHGKRKNEGFTRQESIKPTCSPASTFSFENGVDTSAQVCDSRNKAMFYGLNQPVPSAPPRNNNRTPLQVAPVGLISASPYESPLPSPLQNPASSSTCSSLSPVSTSPVNVSSEDSQLPMAGPPPPFYSQHCHLKDGKTLQSSDQLNSNINHLHTDTSRNFPFPPERTKEDVYSYLHDTKFPKPNIDSGKGCMNGFGVDHPPPPYSAHQLLANSLATANLDQLDVLLTCKQCDQNFNNLASFLEHKQYCSQNSVTQSDFKDVTKIEESRKLQIDPVKSIPNQQTFPLSRCSSDLHLSLLGLNKNGELLSDSDMKGDGRDDPLKMNLLNGIPISLTSSDLEIDDAKLDSLITEALNGLGYQSDNAEIDSSFIDAFTDDDISTVKVTGSSQSLKTKDSALFESKSKHVASSEERSQSQVKYMYDFDRENLSTENKSMTNDPEKKPEDLKVEEKANFKELSHKKTKGYSFFEKSSEQNETVKIGRKPISNHSQESRKEPDILLSKKFSERSGLKSYQENSPLLRPALPDDSPGTRSTITQRFGAKESKKRKSGGGTWSKELIHKIVQQKNKLHKLHVKGTKNLQFSLVMERAAPAPQNAKFGEYDYVSDSDEESEPLRISNRGRLAPGLGGRSKYSYTKDYKGRGRGGKDKPSQWKYNPKESLESKITEPISPPPLKDTASRRVRRRSSRSSTSSDLSTPASISSESMNSPKSTDRTDSDNEKGVLEKRTNKTDITFSDSFEQESYKQSLSETPKETCIAPSQFSKNTKRYGSAKFLLSANMWCSQKSKYLHSSNTSGKSSSEPTPESYSTEKDMGKKASPLNSKETLNYETNAKSSRICDTTPDAINGNRDCSKNTKDNAQDRDKSDYESSSTRVQHSSAVLLPGEGLAISTFERINENVFRDKDMMNTFNCDVFTKSAPLATVPPDDICLCPADLHDVSGQKDAPKQGNVSYPIETDQTLMKSPLTFDTSSMFGDLAVPAFDNTLYTDVPMSKDSFNSFMPNHDKRELFESSFPQYLGQKDWNLMTGILPDDISQYQDLSDKAINKKFNSCHVPLALPEKITDYSTNFINNNAEDELEIKRIVTELESQLQTTELNSATSLSNEISKRLTSDKFSPLLLDHGTENEQNMSMSATAENTELAATGVATDPSLEEHYDDQEHSWSGAFQFESLEGQQCLHTPVHAEPSSPEPFYNKEDAESLQTDTGKAAQHLENSETATTSTIKGPLLDKSEELLENQMYAENLMKSLEVISDSIFNKGSLSDVLKEPVSPFLTKAAESESGAFEQKQNEKETLSQTKPAERKAKKQNSEKHEALLFPFEHADCSSDIDAAQSPQSKAFNSKSLSAESDGDVCKDIPVGDDKTRPIESHAKETVHDVDSEAAQPQINDEKQIIEERTKNNAALETETFENDTMEKESTAISEGSSVNPLQQLQLFVARTVKHNEEEMVLPSYPMILSGSQVSIACDQTEVREEFKLNPEMSHLPEDMPKDIESTDVSNYLGENGVERESEGAVGEIVTVSSNPQEPDLDGKTQVTSINHDVHKAAASRCMTPETANDDAVITATVQSDPLTPSSISTHTIPESYYKANEPLVEDEVTGSEQNDMKVANYDVIESARCDTTAASLKPETTTELFECNHVSEQHGESSLIELTLKLPCVEDERKGKEDSDIHKAISQSRISPYIHMDISEKKCLESEQGIQSDPPLVSTLEPSDSLMSTQDTFKETHTMAEVTNRQGLDSLYELKQSPLNYKEITNLSSSLNKYHKVTGTLNECKDNQALYKKSPKDNCDVSFPMPLTCKTPVSPGHNSVSSESSENQNIQISLCSPSTSLQNIGLLKKADKIELKHASSNEKATDCLNQESSETLRSLPVFAENVSDLDTTQPDPFKMREVKSKQNKIEAKNVADVNDVKNENAKRNSIQGTILCDICSACFRTVPGLKRHKAMKHAAKRDGNILVEKNWENTMTCRKQEAFMRENSFVSANSSPNDQGRGDTHIKLHSLEKEQNETTLLVNQKVFLHPDNCKILPTKTSFSPFTVHQEEINLIQGEETVGSEEKNKEKVLESRGKQKMLSSLMKTKRAGKAPKGKKADSNGSYFESKLGMADHFSEDILSMLKTDILQAITPNFPSIAGESNKTDALSVQPEELAQPKVNGSQEIQENDIFSFKLANNTTQTDKSGLIEAAGQICQNGVHTPDEKGVQLPEISGNRLEGDRMCGMFDCTKEDFDDVKEVSKRKVMCPESICTEILGEPVETKCAKTSCPTEWGDPPPYPFKTPSANISESPSDLQALLDDESTFSQLFPRDEQMIRKKCTRVYGKRNKKPNVTPDTSLTETCSVTVMSVDNKEPSEGHENQVFMSKLRDHCEYETISIDDAIMLDMCHKRTLKGVTISGFDDVIHTADVETGPQRKDPEVNGGLHSIAKIPAKWNGSKDLLTDIVAETVLSLETSTPCKKEDPATSCLQKVSDPLVSQADMTNHHENPCHFHDIDIPTMNTKFQLPDIQFFEPGKQSPINATTVNNDIAVCQRAKPSKRPLERKVRKCNEAGKKPKDKQYKCKVCFTWFLTLGELNFHKLSHNPSPPPTCYMCVQRKFSSREQLRDHLKEKHAKNKAGIWTCGMCLKEISDVWMYNEHLREHATQFARKGQAQKSVLGLPGCFIQETAVKNFLSSIMQRRPSKPNKNEGSKMSVKEGKITKDSPEQDMKVKEENETVVKIKLNSGGGEKQSIQTPPDVLQKTEPAQKSITMHPDCKDPSRDCHHCGKQFPKPFKLQRHLVVHSLQKMYLCHKCPVFFQELKDIKTHLKEEHRVIEEPDVKHTTLYACELCADVMHVIKKSFICSTCNYTFSKKEQYDRHMEKHLAGGSKTFKFRGVMRPCKPSQGGDFELQGSFKRDYMPPNKKRKISPESVNEKSSDSGIAKTDPSKQTLTVTPDFFTETTNPSPSLQDMSVKTEEEEFSDLLAKMEHSQFNMVAESPCHSCAIPDIKTSNSPSSELPVTEKAKEICEGSSKPLTETSDVKENGDPSLHQHEKQYNSPSGDKGTVEEEVSRSSFRTESVTANVTQSDPEVSQSPQKALQDTIESPEAYKTISETVNLQSEDSINQNLTESLESQNASKQECATDMKMKVADVISYQTREEHKQPSGCPERNEKEQSDLKDGSSSEIQTCGQTKEKVSSKSSDDVKLADDSLKRSVGSPGASEPVPNQVKPNTLGGGKSEEKDSTQVSLKLQKKRKEVKASPNAKVSSSSRENLDSEMRKKKIRVQSPGKTESTGSYKKADIINEYPVLSSLRDDMSSNKTHLKPKAGGINVQPKRNFDSYTPKKADVRHLNGDFKGKRGLLGRPLHSSSAKGSVPLVNSAMNKFRPVSGVRSVDSHNYRTAESQNHLLSQLFGQKLTSFKIPLRKDTSE</sequence>
<feature type="compositionally biased region" description="Low complexity" evidence="2">
    <location>
        <begin position="100"/>
        <end position="112"/>
    </location>
</feature>
<reference evidence="4" key="1">
    <citation type="journal article" date="2021" name="Cell">
        <title>Tracing the genetic footprints of vertebrate landing in non-teleost ray-finned fishes.</title>
        <authorList>
            <person name="Bi X."/>
            <person name="Wang K."/>
            <person name="Yang L."/>
            <person name="Pan H."/>
            <person name="Jiang H."/>
            <person name="Wei Q."/>
            <person name="Fang M."/>
            <person name="Yu H."/>
            <person name="Zhu C."/>
            <person name="Cai Y."/>
            <person name="He Y."/>
            <person name="Gan X."/>
            <person name="Zeng H."/>
            <person name="Yu D."/>
            <person name="Zhu Y."/>
            <person name="Jiang H."/>
            <person name="Qiu Q."/>
            <person name="Yang H."/>
            <person name="Zhang Y.E."/>
            <person name="Wang W."/>
            <person name="Zhu M."/>
            <person name="He S."/>
            <person name="Zhang G."/>
        </authorList>
    </citation>
    <scope>NUCLEOTIDE SEQUENCE</scope>
    <source>
        <strain evidence="4">Allg_001</strain>
    </source>
</reference>
<feature type="non-terminal residue" evidence="4">
    <location>
        <position position="4006"/>
    </location>
</feature>
<feature type="compositionally biased region" description="Polar residues" evidence="2">
    <location>
        <begin position="3523"/>
        <end position="3548"/>
    </location>
</feature>
<feature type="compositionally biased region" description="Basic and acidic residues" evidence="2">
    <location>
        <begin position="3734"/>
        <end position="3759"/>
    </location>
</feature>
<feature type="region of interest" description="Disordered" evidence="2">
    <location>
        <begin position="1"/>
        <end position="24"/>
    </location>
</feature>
<feature type="compositionally biased region" description="Polar residues" evidence="2">
    <location>
        <begin position="128"/>
        <end position="145"/>
    </location>
</feature>
<feature type="compositionally biased region" description="Polar residues" evidence="2">
    <location>
        <begin position="3585"/>
        <end position="3594"/>
    </location>
</feature>
<accession>A0A8J7NN18</accession>
<dbReference type="InterPro" id="IPR039270">
    <property type="entry name" value="ZNF469"/>
</dbReference>
<evidence type="ECO:0000313" key="5">
    <source>
        <dbReference type="Proteomes" id="UP000736164"/>
    </source>
</evidence>
<evidence type="ECO:0000256" key="2">
    <source>
        <dbReference type="SAM" id="MobiDB-lite"/>
    </source>
</evidence>
<feature type="region of interest" description="Disordered" evidence="2">
    <location>
        <begin position="3697"/>
        <end position="3874"/>
    </location>
</feature>
<feature type="compositionally biased region" description="Basic and acidic residues" evidence="2">
    <location>
        <begin position="1457"/>
        <end position="1474"/>
    </location>
</feature>
<dbReference type="PANTHER" id="PTHR21465">
    <property type="entry name" value="ZINC FINGER PROTEIN 469"/>
    <property type="match status" value="1"/>
</dbReference>
<feature type="compositionally biased region" description="Basic and acidic residues" evidence="2">
    <location>
        <begin position="3615"/>
        <end position="3631"/>
    </location>
</feature>
<gene>
    <name evidence="4" type="primary">Znf469</name>
    <name evidence="4" type="ORF">GTO95_0008480</name>
</gene>
<feature type="compositionally biased region" description="Basic and acidic residues" evidence="2">
    <location>
        <begin position="3769"/>
        <end position="3789"/>
    </location>
</feature>
<feature type="compositionally biased region" description="Polar residues" evidence="2">
    <location>
        <begin position="1938"/>
        <end position="1952"/>
    </location>
</feature>
<evidence type="ECO:0000256" key="1">
    <source>
        <dbReference type="PROSITE-ProRule" id="PRU00042"/>
    </source>
</evidence>
<feature type="compositionally biased region" description="Basic and acidic residues" evidence="2">
    <location>
        <begin position="1957"/>
        <end position="1970"/>
    </location>
</feature>
<keyword evidence="5" id="KW-1185">Reference proteome</keyword>
<dbReference type="SUPFAM" id="SSF57667">
    <property type="entry name" value="beta-beta-alpha zinc fingers"/>
    <property type="match status" value="1"/>
</dbReference>
<feature type="region of interest" description="Disordered" evidence="2">
    <location>
        <begin position="71"/>
        <end position="174"/>
    </location>
</feature>
<feature type="compositionally biased region" description="Polar residues" evidence="2">
    <location>
        <begin position="86"/>
        <end position="99"/>
    </location>
</feature>
<dbReference type="PROSITE" id="PS50157">
    <property type="entry name" value="ZINC_FINGER_C2H2_2"/>
    <property type="match status" value="4"/>
</dbReference>
<feature type="region of interest" description="Disordered" evidence="2">
    <location>
        <begin position="690"/>
        <end position="730"/>
    </location>
</feature>
<feature type="compositionally biased region" description="Polar residues" evidence="2">
    <location>
        <begin position="3648"/>
        <end position="3679"/>
    </location>
</feature>
<dbReference type="PROSITE" id="PS00028">
    <property type="entry name" value="ZINC_FINGER_C2H2_1"/>
    <property type="match status" value="6"/>
</dbReference>
<keyword evidence="1" id="KW-0479">Metal-binding</keyword>
<feature type="domain" description="C2H2-type" evidence="3">
    <location>
        <begin position="3437"/>
        <end position="3459"/>
    </location>
</feature>
<dbReference type="Proteomes" id="UP000736164">
    <property type="component" value="Unassembled WGS sequence"/>
</dbReference>
<feature type="region of interest" description="Disordered" evidence="2">
    <location>
        <begin position="1444"/>
        <end position="1483"/>
    </location>
</feature>
<feature type="compositionally biased region" description="Basic and acidic residues" evidence="2">
    <location>
        <begin position="3281"/>
        <end position="3307"/>
    </location>
</feature>
<dbReference type="InterPro" id="IPR013087">
    <property type="entry name" value="Znf_C2H2_type"/>
</dbReference>
<feature type="compositionally biased region" description="Low complexity" evidence="2">
    <location>
        <begin position="702"/>
        <end position="721"/>
    </location>
</feature>
<feature type="compositionally biased region" description="Polar residues" evidence="2">
    <location>
        <begin position="3697"/>
        <end position="3717"/>
    </location>
</feature>
<feature type="compositionally biased region" description="Polar residues" evidence="2">
    <location>
        <begin position="362"/>
        <end position="382"/>
    </location>
</feature>
<proteinExistence type="predicted"/>
<feature type="compositionally biased region" description="Basic and acidic residues" evidence="2">
    <location>
        <begin position="615"/>
        <end position="624"/>
    </location>
</feature>
<feature type="region of interest" description="Disordered" evidence="2">
    <location>
        <begin position="213"/>
        <end position="259"/>
    </location>
</feature>
<dbReference type="InterPro" id="IPR036236">
    <property type="entry name" value="Znf_C2H2_sf"/>
</dbReference>
<evidence type="ECO:0000259" key="3">
    <source>
        <dbReference type="PROSITE" id="PS50157"/>
    </source>
</evidence>
<feature type="compositionally biased region" description="Basic residues" evidence="2">
    <location>
        <begin position="113"/>
        <end position="122"/>
    </location>
</feature>
<feature type="region of interest" description="Disordered" evidence="2">
    <location>
        <begin position="429"/>
        <end position="457"/>
    </location>
</feature>
<protein>
    <submittedName>
        <fullName evidence="4">ZN469 protein</fullName>
    </submittedName>
</protein>
<feature type="compositionally biased region" description="Basic and acidic residues" evidence="2">
    <location>
        <begin position="1"/>
        <end position="22"/>
    </location>
</feature>
<feature type="domain" description="C2H2-type" evidence="3">
    <location>
        <begin position="3356"/>
        <end position="3383"/>
    </location>
</feature>
<feature type="region of interest" description="Disordered" evidence="2">
    <location>
        <begin position="1215"/>
        <end position="1361"/>
    </location>
</feature>
<feature type="compositionally biased region" description="Low complexity" evidence="2">
    <location>
        <begin position="1405"/>
        <end position="1414"/>
    </location>
</feature>
<feature type="compositionally biased region" description="Low complexity" evidence="2">
    <location>
        <begin position="213"/>
        <end position="229"/>
    </location>
</feature>
<feature type="region of interest" description="Disordered" evidence="2">
    <location>
        <begin position="1079"/>
        <end position="1161"/>
    </location>
</feature>
<comment type="caution">
    <text evidence="4">The sequence shown here is derived from an EMBL/GenBank/DDBJ whole genome shotgun (WGS) entry which is preliminary data.</text>
</comment>
<feature type="region of interest" description="Disordered" evidence="2">
    <location>
        <begin position="1934"/>
        <end position="1970"/>
    </location>
</feature>
<feature type="compositionally biased region" description="Low complexity" evidence="2">
    <location>
        <begin position="1295"/>
        <end position="1310"/>
    </location>
</feature>
<feature type="region of interest" description="Disordered" evidence="2">
    <location>
        <begin position="3275"/>
        <end position="3307"/>
    </location>
</feature>
<organism evidence="4 5">
    <name type="scientific">Atractosteus spatula</name>
    <name type="common">Alligator gar</name>
    <name type="synonym">Lepisosteus spatula</name>
    <dbReference type="NCBI Taxonomy" id="7917"/>
    <lineage>
        <taxon>Eukaryota</taxon>
        <taxon>Metazoa</taxon>
        <taxon>Chordata</taxon>
        <taxon>Craniata</taxon>
        <taxon>Vertebrata</taxon>
        <taxon>Euteleostomi</taxon>
        <taxon>Actinopterygii</taxon>
        <taxon>Neopterygii</taxon>
        <taxon>Holostei</taxon>
        <taxon>Semionotiformes</taxon>
        <taxon>Lepisosteidae</taxon>
        <taxon>Atractosteus</taxon>
    </lineage>
</organism>
<feature type="region of interest" description="Disordered" evidence="2">
    <location>
        <begin position="3482"/>
        <end position="3553"/>
    </location>
</feature>
<feature type="region of interest" description="Disordered" evidence="2">
    <location>
        <begin position="331"/>
        <end position="402"/>
    </location>
</feature>
<dbReference type="EMBL" id="JAAWVO010030959">
    <property type="protein sequence ID" value="MBN3316647.1"/>
    <property type="molecule type" value="Genomic_DNA"/>
</dbReference>
<feature type="non-terminal residue" evidence="4">
    <location>
        <position position="1"/>
    </location>
</feature>
<feature type="compositionally biased region" description="Basic and acidic residues" evidence="2">
    <location>
        <begin position="1893"/>
        <end position="1916"/>
    </location>
</feature>
<dbReference type="GO" id="GO:0008270">
    <property type="term" value="F:zinc ion binding"/>
    <property type="evidence" value="ECO:0007669"/>
    <property type="project" value="UniProtKB-KW"/>
</dbReference>
<feature type="compositionally biased region" description="Basic and acidic residues" evidence="2">
    <location>
        <begin position="1318"/>
        <end position="1337"/>
    </location>
</feature>
<name>A0A8J7NN18_ATRSP</name>
<dbReference type="Gene3D" id="3.30.160.60">
    <property type="entry name" value="Classic Zinc Finger"/>
    <property type="match status" value="2"/>
</dbReference>
<keyword evidence="1" id="KW-0863">Zinc-finger</keyword>
<feature type="domain" description="C2H2-type" evidence="3">
    <location>
        <begin position="3156"/>
        <end position="3183"/>
    </location>
</feature>
<dbReference type="SMART" id="SM00355">
    <property type="entry name" value="ZnF_C2H2"/>
    <property type="match status" value="8"/>
</dbReference>
<feature type="region of interest" description="Disordered" evidence="2">
    <location>
        <begin position="1396"/>
        <end position="1430"/>
    </location>
</feature>
<evidence type="ECO:0000313" key="4">
    <source>
        <dbReference type="EMBL" id="MBN3316647.1"/>
    </source>
</evidence>
<feature type="region of interest" description="Disordered" evidence="2">
    <location>
        <begin position="1883"/>
        <end position="1916"/>
    </location>
</feature>
<feature type="region of interest" description="Disordered" evidence="2">
    <location>
        <begin position="3889"/>
        <end position="3917"/>
    </location>
</feature>
<feature type="compositionally biased region" description="Basic and acidic residues" evidence="2">
    <location>
        <begin position="1242"/>
        <end position="1272"/>
    </location>
</feature>
<feature type="domain" description="C2H2-type" evidence="3">
    <location>
        <begin position="2528"/>
        <end position="2556"/>
    </location>
</feature>
<dbReference type="PANTHER" id="PTHR21465:SF2">
    <property type="entry name" value="ZINC FINGER PROTEIN 469"/>
    <property type="match status" value="1"/>
</dbReference>
<feature type="region of interest" description="Disordered" evidence="2">
    <location>
        <begin position="3582"/>
        <end position="3681"/>
    </location>
</feature>
<feature type="compositionally biased region" description="Polar residues" evidence="2">
    <location>
        <begin position="344"/>
        <end position="353"/>
    </location>
</feature>
<keyword evidence="1" id="KW-0862">Zinc</keyword>